<evidence type="ECO:0000313" key="2">
    <source>
        <dbReference type="EMBL" id="CAE7037106.1"/>
    </source>
</evidence>
<feature type="transmembrane region" description="Helical" evidence="1">
    <location>
        <begin position="113"/>
        <end position="137"/>
    </location>
</feature>
<protein>
    <recommendedName>
        <fullName evidence="4">Transmembrane protein</fullName>
    </recommendedName>
</protein>
<dbReference type="AlphaFoldDB" id="A0A812IIM9"/>
<feature type="transmembrane region" description="Helical" evidence="1">
    <location>
        <begin position="20"/>
        <end position="41"/>
    </location>
</feature>
<organism evidence="2 3">
    <name type="scientific">Symbiodinium natans</name>
    <dbReference type="NCBI Taxonomy" id="878477"/>
    <lineage>
        <taxon>Eukaryota</taxon>
        <taxon>Sar</taxon>
        <taxon>Alveolata</taxon>
        <taxon>Dinophyceae</taxon>
        <taxon>Suessiales</taxon>
        <taxon>Symbiodiniaceae</taxon>
        <taxon>Symbiodinium</taxon>
    </lineage>
</organism>
<accession>A0A812IIM9</accession>
<sequence>MFAGGDKSTRLARSFRSLDVLAFGCLAVAAAIVIGASHAVYQTQRSCREECYEEDVGNVFRYQWFERGDHECERSCGNWELPFRGSQLALALIFLAVASCLCPWVCCPRDESLSGCLACLGCCALIPVALLLMVYLFRSSLSCSSELPVKDISECDYVLFAIRVEVYLTLLAAPTLAACCCLTWARVLMPEKRDGAQPAVRKPAAETDGEPTQIVGQATEIVT</sequence>
<dbReference type="EMBL" id="CAJNDS010000272">
    <property type="protein sequence ID" value="CAE7037106.1"/>
    <property type="molecule type" value="Genomic_DNA"/>
</dbReference>
<evidence type="ECO:0000313" key="3">
    <source>
        <dbReference type="Proteomes" id="UP000604046"/>
    </source>
</evidence>
<feature type="transmembrane region" description="Helical" evidence="1">
    <location>
        <begin position="88"/>
        <end position="106"/>
    </location>
</feature>
<reference evidence="2" key="1">
    <citation type="submission" date="2021-02" db="EMBL/GenBank/DDBJ databases">
        <authorList>
            <person name="Dougan E. K."/>
            <person name="Rhodes N."/>
            <person name="Thang M."/>
            <person name="Chan C."/>
        </authorList>
    </citation>
    <scope>NUCLEOTIDE SEQUENCE</scope>
</reference>
<proteinExistence type="predicted"/>
<comment type="caution">
    <text evidence="2">The sequence shown here is derived from an EMBL/GenBank/DDBJ whole genome shotgun (WGS) entry which is preliminary data.</text>
</comment>
<evidence type="ECO:0000256" key="1">
    <source>
        <dbReference type="SAM" id="Phobius"/>
    </source>
</evidence>
<keyword evidence="1" id="KW-1133">Transmembrane helix</keyword>
<feature type="transmembrane region" description="Helical" evidence="1">
    <location>
        <begin position="157"/>
        <end position="185"/>
    </location>
</feature>
<dbReference type="Proteomes" id="UP000604046">
    <property type="component" value="Unassembled WGS sequence"/>
</dbReference>
<keyword evidence="1" id="KW-0812">Transmembrane</keyword>
<keyword evidence="1" id="KW-0472">Membrane</keyword>
<gene>
    <name evidence="2" type="ORF">SNAT2548_LOCUS4452</name>
</gene>
<dbReference type="OrthoDB" id="439949at2759"/>
<name>A0A812IIM9_9DINO</name>
<evidence type="ECO:0008006" key="4">
    <source>
        <dbReference type="Google" id="ProtNLM"/>
    </source>
</evidence>
<keyword evidence="3" id="KW-1185">Reference proteome</keyword>